<keyword evidence="1" id="KW-0472">Membrane</keyword>
<keyword evidence="1" id="KW-0812">Transmembrane</keyword>
<dbReference type="RefSeq" id="WP_092470112.1">
    <property type="nucleotide sequence ID" value="NZ_FOOX01000004.1"/>
</dbReference>
<dbReference type="EMBL" id="FOOX01000004">
    <property type="protein sequence ID" value="SFG36509.1"/>
    <property type="molecule type" value="Genomic_DNA"/>
</dbReference>
<dbReference type="PANTHER" id="PTHR23416">
    <property type="entry name" value="SIALIC ACID SYNTHASE-RELATED"/>
    <property type="match status" value="1"/>
</dbReference>
<gene>
    <name evidence="2" type="ORF">SAMN05660649_01432</name>
</gene>
<organism evidence="2 3">
    <name type="scientific">Desulfotruncus arcticus DSM 17038</name>
    <dbReference type="NCBI Taxonomy" id="1121424"/>
    <lineage>
        <taxon>Bacteria</taxon>
        <taxon>Bacillati</taxon>
        <taxon>Bacillota</taxon>
        <taxon>Clostridia</taxon>
        <taxon>Eubacteriales</taxon>
        <taxon>Desulfallaceae</taxon>
        <taxon>Desulfotruncus</taxon>
    </lineage>
</organism>
<dbReference type="Proteomes" id="UP000199337">
    <property type="component" value="Unassembled WGS sequence"/>
</dbReference>
<reference evidence="3" key="1">
    <citation type="submission" date="2016-10" db="EMBL/GenBank/DDBJ databases">
        <authorList>
            <person name="Varghese N."/>
            <person name="Submissions S."/>
        </authorList>
    </citation>
    <scope>NUCLEOTIDE SEQUENCE [LARGE SCALE GENOMIC DNA]</scope>
    <source>
        <strain evidence="3">DSM 17038</strain>
    </source>
</reference>
<dbReference type="STRING" id="341036.SAMN05660649_01432"/>
<accession>A0A1I2RAK0</accession>
<keyword evidence="3" id="KW-1185">Reference proteome</keyword>
<dbReference type="GO" id="GO:0016740">
    <property type="term" value="F:transferase activity"/>
    <property type="evidence" value="ECO:0007669"/>
    <property type="project" value="UniProtKB-KW"/>
</dbReference>
<feature type="transmembrane region" description="Helical" evidence="1">
    <location>
        <begin position="6"/>
        <end position="30"/>
    </location>
</feature>
<keyword evidence="1" id="KW-1133">Transmembrane helix</keyword>
<dbReference type="AlphaFoldDB" id="A0A1I2RAK0"/>
<protein>
    <submittedName>
        <fullName evidence="2">Acetyltransferase (Isoleucine patch superfamily)</fullName>
    </submittedName>
</protein>
<dbReference type="Gene3D" id="2.160.10.10">
    <property type="entry name" value="Hexapeptide repeat proteins"/>
    <property type="match status" value="2"/>
</dbReference>
<dbReference type="InterPro" id="IPR011004">
    <property type="entry name" value="Trimer_LpxA-like_sf"/>
</dbReference>
<proteinExistence type="predicted"/>
<name>A0A1I2RAK0_9FIRM</name>
<evidence type="ECO:0000256" key="1">
    <source>
        <dbReference type="SAM" id="Phobius"/>
    </source>
</evidence>
<dbReference type="OrthoDB" id="9801697at2"/>
<sequence length="231" mass="25277">MKIFKWVKQIIGSIALMFIIYLPGESGVLLRRWYYSKRLRVCGKNLHICANVHIVGHSLIEMGDNVKIRENVIIHTGSSKAKNEKRDVIEINPCNDFPKGLVSIGSHTDIAFGALILGYGGVRIGEKCGIGPGAFVLSESFHYKGKDINRAYKYSTGALPEEQCIIQGFIEFKDGAGVASNVIVLPGTVIGKDAWIGPHSVTRVKDSIPDDSVAKGNPAVVVLERPYKKTL</sequence>
<keyword evidence="2" id="KW-0808">Transferase</keyword>
<evidence type="ECO:0000313" key="2">
    <source>
        <dbReference type="EMBL" id="SFG36509.1"/>
    </source>
</evidence>
<evidence type="ECO:0000313" key="3">
    <source>
        <dbReference type="Proteomes" id="UP000199337"/>
    </source>
</evidence>
<dbReference type="SUPFAM" id="SSF51161">
    <property type="entry name" value="Trimeric LpxA-like enzymes"/>
    <property type="match status" value="1"/>
</dbReference>
<dbReference type="InterPro" id="IPR051159">
    <property type="entry name" value="Hexapeptide_acetyltransf"/>
</dbReference>